<dbReference type="AlphaFoldDB" id="A0A0E9TM03"/>
<sequence>MFASVSHGLPSSAPAVHRHTRKRAPQLHNTAIFTRCSENF</sequence>
<evidence type="ECO:0000256" key="1">
    <source>
        <dbReference type="SAM" id="MobiDB-lite"/>
    </source>
</evidence>
<dbReference type="EMBL" id="GBXM01047327">
    <property type="protein sequence ID" value="JAH61250.1"/>
    <property type="molecule type" value="Transcribed_RNA"/>
</dbReference>
<dbReference type="EMBL" id="GBXM01053931">
    <property type="protein sequence ID" value="JAH54646.1"/>
    <property type="molecule type" value="Transcribed_RNA"/>
</dbReference>
<feature type="compositionally biased region" description="Basic residues" evidence="1">
    <location>
        <begin position="16"/>
        <end position="25"/>
    </location>
</feature>
<organism evidence="2">
    <name type="scientific">Anguilla anguilla</name>
    <name type="common">European freshwater eel</name>
    <name type="synonym">Muraena anguilla</name>
    <dbReference type="NCBI Taxonomy" id="7936"/>
    <lineage>
        <taxon>Eukaryota</taxon>
        <taxon>Metazoa</taxon>
        <taxon>Chordata</taxon>
        <taxon>Craniata</taxon>
        <taxon>Vertebrata</taxon>
        <taxon>Euteleostomi</taxon>
        <taxon>Actinopterygii</taxon>
        <taxon>Neopterygii</taxon>
        <taxon>Teleostei</taxon>
        <taxon>Anguilliformes</taxon>
        <taxon>Anguillidae</taxon>
        <taxon>Anguilla</taxon>
    </lineage>
</organism>
<reference evidence="2" key="2">
    <citation type="journal article" date="2015" name="Fish Shellfish Immunol.">
        <title>Early steps in the European eel (Anguilla anguilla)-Vibrio vulnificus interaction in the gills: Role of the RtxA13 toxin.</title>
        <authorList>
            <person name="Callol A."/>
            <person name="Pajuelo D."/>
            <person name="Ebbesson L."/>
            <person name="Teles M."/>
            <person name="MacKenzie S."/>
            <person name="Amaro C."/>
        </authorList>
    </citation>
    <scope>NUCLEOTIDE SEQUENCE</scope>
</reference>
<accession>A0A0E9TM03</accession>
<protein>
    <submittedName>
        <fullName evidence="2">Uncharacterized protein</fullName>
    </submittedName>
</protein>
<proteinExistence type="predicted"/>
<feature type="region of interest" description="Disordered" evidence="1">
    <location>
        <begin position="1"/>
        <end position="28"/>
    </location>
</feature>
<evidence type="ECO:0000313" key="2">
    <source>
        <dbReference type="EMBL" id="JAH54646.1"/>
    </source>
</evidence>
<reference evidence="2" key="1">
    <citation type="submission" date="2014-11" db="EMBL/GenBank/DDBJ databases">
        <authorList>
            <person name="Amaro Gonzalez C."/>
        </authorList>
    </citation>
    <scope>NUCLEOTIDE SEQUENCE</scope>
</reference>
<name>A0A0E9TM03_ANGAN</name>